<evidence type="ECO:0000313" key="2">
    <source>
        <dbReference type="Proteomes" id="UP000284706"/>
    </source>
</evidence>
<keyword evidence="2" id="KW-1185">Reference proteome</keyword>
<protein>
    <submittedName>
        <fullName evidence="1">Uncharacterized protein</fullName>
    </submittedName>
</protein>
<accession>A0A409X128</accession>
<comment type="caution">
    <text evidence="1">The sequence shown here is derived from an EMBL/GenBank/DDBJ whole genome shotgun (WGS) entry which is preliminary data.</text>
</comment>
<name>A0A409X128_9AGAR</name>
<dbReference type="InParanoid" id="A0A409X128"/>
<dbReference type="AlphaFoldDB" id="A0A409X128"/>
<gene>
    <name evidence="1" type="ORF">CVT26_007390</name>
</gene>
<dbReference type="Gene3D" id="1.20.1280.50">
    <property type="match status" value="1"/>
</dbReference>
<sequence>MSHPLTPKAPLELTQASTISLQDLSPAQESAPQSIDHHPPISILPPDILYRIFDFCTFMHPHSDYNTPALSRLQDLSRVCTHWSTLLLAAPSLWSRALNLTYMRRFLLPPCRAETIRRAGQAPMTVQVGKVLAADAPFVFEFLERYWHQIEGLHILNRYGNPNVRPRDAQRWCELAARASDRLRHLSVRASPRMTASFLTSVALNRFPCLESLDIFRKEQGIRDKDCVETEDIGSNCKFAALPRLRRIAFSSEYMLPRDLDGILEFLHGITPAAGCRLAFKSRFPFQYAPPSTVGRLLSVFERYYGVGGTPGTSVRVCSSSSTGAFPEPTAFVFLKRELRIFVPTELGSRSTPVAFHLRGSDSDTSIPPMHQPEPNLVHQILIPAMISHLQTYPLGTIEVLRLGIEHPRFFAAPIYSALDALVLKLTSVRELRTDGTTLRHLAALQSQLSESQLASTPTPTLRVVFPALRVLHLDPSGVPDSLPSLRRLVVARRDMGVSVDSLTLSLSMYVEDMDMKVDLVRSELEGLTGLTVGICKYSLYGHYACGTMEVVLP</sequence>
<dbReference type="EMBL" id="NHYE01004464">
    <property type="protein sequence ID" value="PPQ84460.1"/>
    <property type="molecule type" value="Genomic_DNA"/>
</dbReference>
<dbReference type="OrthoDB" id="3156934at2759"/>
<proteinExistence type="predicted"/>
<organism evidence="1 2">
    <name type="scientific">Gymnopilus dilepis</name>
    <dbReference type="NCBI Taxonomy" id="231916"/>
    <lineage>
        <taxon>Eukaryota</taxon>
        <taxon>Fungi</taxon>
        <taxon>Dikarya</taxon>
        <taxon>Basidiomycota</taxon>
        <taxon>Agaricomycotina</taxon>
        <taxon>Agaricomycetes</taxon>
        <taxon>Agaricomycetidae</taxon>
        <taxon>Agaricales</taxon>
        <taxon>Agaricineae</taxon>
        <taxon>Hymenogastraceae</taxon>
        <taxon>Gymnopilus</taxon>
    </lineage>
</organism>
<reference evidence="1 2" key="1">
    <citation type="journal article" date="2018" name="Evol. Lett.">
        <title>Horizontal gene cluster transfer increased hallucinogenic mushroom diversity.</title>
        <authorList>
            <person name="Reynolds H.T."/>
            <person name="Vijayakumar V."/>
            <person name="Gluck-Thaler E."/>
            <person name="Korotkin H.B."/>
            <person name="Matheny P.B."/>
            <person name="Slot J.C."/>
        </authorList>
    </citation>
    <scope>NUCLEOTIDE SEQUENCE [LARGE SCALE GENOMIC DNA]</scope>
    <source>
        <strain evidence="1 2">SRW20</strain>
    </source>
</reference>
<evidence type="ECO:0000313" key="1">
    <source>
        <dbReference type="EMBL" id="PPQ84460.1"/>
    </source>
</evidence>
<dbReference type="Proteomes" id="UP000284706">
    <property type="component" value="Unassembled WGS sequence"/>
</dbReference>